<dbReference type="GO" id="GO:0007097">
    <property type="term" value="P:nuclear migration"/>
    <property type="evidence" value="ECO:0007669"/>
    <property type="project" value="TreeGrafter"/>
</dbReference>
<keyword evidence="4" id="KW-0597">Phosphoprotein</keyword>
<accession>A0A7T8HGP5</accession>
<dbReference type="GO" id="GO:0005856">
    <property type="term" value="C:cytoskeleton"/>
    <property type="evidence" value="ECO:0007669"/>
    <property type="project" value="UniProtKB-SubCell"/>
</dbReference>
<feature type="compositionally biased region" description="Polar residues" evidence="8">
    <location>
        <begin position="17"/>
        <end position="37"/>
    </location>
</feature>
<dbReference type="PANTHER" id="PTHR13924:SF10">
    <property type="entry name" value="TRANSFORMING ACIDIC COILED-COIL PROTEIN, ISOFORM K"/>
    <property type="match status" value="1"/>
</dbReference>
<dbReference type="Proteomes" id="UP000595437">
    <property type="component" value="Chromosome 7"/>
</dbReference>
<dbReference type="PANTHER" id="PTHR13924">
    <property type="entry name" value="TRANSFORMING ACIDIC COILED-COIL CONTAINING PROTEIN 1/2"/>
    <property type="match status" value="1"/>
</dbReference>
<evidence type="ECO:0000256" key="3">
    <source>
        <dbReference type="ARBA" id="ARBA00022490"/>
    </source>
</evidence>
<comment type="similarity">
    <text evidence="2">Belongs to the TACC family.</text>
</comment>
<evidence type="ECO:0000256" key="2">
    <source>
        <dbReference type="ARBA" id="ARBA00009423"/>
    </source>
</evidence>
<keyword evidence="6" id="KW-0206">Cytoskeleton</keyword>
<proteinExistence type="inferred from homology"/>
<feature type="domain" description="Transforming acidic coiled-coil-containing protein C-terminal" evidence="9">
    <location>
        <begin position="146"/>
        <end position="330"/>
    </location>
</feature>
<feature type="coiled-coil region" evidence="7">
    <location>
        <begin position="148"/>
        <end position="221"/>
    </location>
</feature>
<feature type="region of interest" description="Disordered" evidence="8">
    <location>
        <begin position="109"/>
        <end position="136"/>
    </location>
</feature>
<dbReference type="InterPro" id="IPR039915">
    <property type="entry name" value="TACC"/>
</dbReference>
<dbReference type="OrthoDB" id="10255048at2759"/>
<evidence type="ECO:0000259" key="9">
    <source>
        <dbReference type="Pfam" id="PF05010"/>
    </source>
</evidence>
<keyword evidence="5 7" id="KW-0175">Coiled coil</keyword>
<dbReference type="Pfam" id="PF05010">
    <property type="entry name" value="TACC_C"/>
    <property type="match status" value="1"/>
</dbReference>
<organism evidence="10 11">
    <name type="scientific">Caligus rogercresseyi</name>
    <name type="common">Sea louse</name>
    <dbReference type="NCBI Taxonomy" id="217165"/>
    <lineage>
        <taxon>Eukaryota</taxon>
        <taxon>Metazoa</taxon>
        <taxon>Ecdysozoa</taxon>
        <taxon>Arthropoda</taxon>
        <taxon>Crustacea</taxon>
        <taxon>Multicrustacea</taxon>
        <taxon>Hexanauplia</taxon>
        <taxon>Copepoda</taxon>
        <taxon>Siphonostomatoida</taxon>
        <taxon>Caligidae</taxon>
        <taxon>Caligus</taxon>
    </lineage>
</organism>
<evidence type="ECO:0000256" key="7">
    <source>
        <dbReference type="SAM" id="Coils"/>
    </source>
</evidence>
<reference evidence="11" key="1">
    <citation type="submission" date="2021-01" db="EMBL/GenBank/DDBJ databases">
        <title>Caligus Genome Assembly.</title>
        <authorList>
            <person name="Gallardo-Escarate C."/>
        </authorList>
    </citation>
    <scope>NUCLEOTIDE SEQUENCE [LARGE SCALE GENOMIC DNA]</scope>
</reference>
<keyword evidence="3" id="KW-0963">Cytoplasm</keyword>
<dbReference type="InterPro" id="IPR007707">
    <property type="entry name" value="TACC_C"/>
</dbReference>
<sequence length="335" mass="38358">MEEVIPDPSSRVKKTTKITLSSGLMMNESDSGYSNTEAGPDIAENEEFLCGSEAFKDPNAFEYLSQRGVPCGSTPSSLARESLYVKFDPLISGRPSIIAANKDLIAMNSPSRPRARRHPSARAAAAAGSRRRTAQWLPRSPCKKELKLQEAKNLRNQKHEDIERIKVEMEKRKDSEEQMKKVLEEYEKTIGELIAEKEKEKRKFEEEIAGLITERDQAAEDLRNVETAFADVHRKYERSKQVVEGFKQNEDALKRYLDEYKIKLKKQEQKYDLLKTHAEETLEKANMEIENITKAQNSEIARISALLRKTEMKTSSLEKIVDQKVKENEETGQYL</sequence>
<evidence type="ECO:0000256" key="8">
    <source>
        <dbReference type="SAM" id="MobiDB-lite"/>
    </source>
</evidence>
<dbReference type="Gene3D" id="1.20.5.1700">
    <property type="match status" value="1"/>
</dbReference>
<feature type="coiled-coil region" evidence="7">
    <location>
        <begin position="250"/>
        <end position="295"/>
    </location>
</feature>
<evidence type="ECO:0000256" key="1">
    <source>
        <dbReference type="ARBA" id="ARBA00004245"/>
    </source>
</evidence>
<gene>
    <name evidence="10" type="ORF">FKW44_010527</name>
</gene>
<feature type="region of interest" description="Disordered" evidence="8">
    <location>
        <begin position="1"/>
        <end position="39"/>
    </location>
</feature>
<protein>
    <submittedName>
        <fullName evidence="10">LOC578030</fullName>
    </submittedName>
</protein>
<evidence type="ECO:0000256" key="5">
    <source>
        <dbReference type="ARBA" id="ARBA00023054"/>
    </source>
</evidence>
<dbReference type="GO" id="GO:0005737">
    <property type="term" value="C:cytoplasm"/>
    <property type="evidence" value="ECO:0007669"/>
    <property type="project" value="TreeGrafter"/>
</dbReference>
<comment type="subcellular location">
    <subcellularLocation>
        <location evidence="1">Cytoplasm</location>
        <location evidence="1">Cytoskeleton</location>
    </subcellularLocation>
</comment>
<dbReference type="GO" id="GO:0007052">
    <property type="term" value="P:mitotic spindle organization"/>
    <property type="evidence" value="ECO:0007669"/>
    <property type="project" value="InterPro"/>
</dbReference>
<evidence type="ECO:0000256" key="6">
    <source>
        <dbReference type="ARBA" id="ARBA00023212"/>
    </source>
</evidence>
<evidence type="ECO:0000256" key="4">
    <source>
        <dbReference type="ARBA" id="ARBA00022553"/>
    </source>
</evidence>
<dbReference type="EMBL" id="CP045896">
    <property type="protein sequence ID" value="QQP49757.1"/>
    <property type="molecule type" value="Genomic_DNA"/>
</dbReference>
<evidence type="ECO:0000313" key="11">
    <source>
        <dbReference type="Proteomes" id="UP000595437"/>
    </source>
</evidence>
<dbReference type="AlphaFoldDB" id="A0A7T8HGP5"/>
<keyword evidence="11" id="KW-1185">Reference proteome</keyword>
<evidence type="ECO:0000313" key="10">
    <source>
        <dbReference type="EMBL" id="QQP49757.1"/>
    </source>
</evidence>
<name>A0A7T8HGP5_CALRO</name>